<dbReference type="InterPro" id="IPR013780">
    <property type="entry name" value="Glyco_hydro_b"/>
</dbReference>
<dbReference type="Proteomes" id="UP001501490">
    <property type="component" value="Unassembled WGS sequence"/>
</dbReference>
<organism evidence="8 9">
    <name type="scientific">Microlunatus ginsengisoli</name>
    <dbReference type="NCBI Taxonomy" id="363863"/>
    <lineage>
        <taxon>Bacteria</taxon>
        <taxon>Bacillati</taxon>
        <taxon>Actinomycetota</taxon>
        <taxon>Actinomycetes</taxon>
        <taxon>Propionibacteriales</taxon>
        <taxon>Propionibacteriaceae</taxon>
        <taxon>Microlunatus</taxon>
    </lineage>
</organism>
<evidence type="ECO:0000256" key="4">
    <source>
        <dbReference type="RuleBase" id="RU361188"/>
    </source>
</evidence>
<dbReference type="InterPro" id="IPR033453">
    <property type="entry name" value="Glyco_hydro_30_TIM-barrel"/>
</dbReference>
<sequence length="788" mass="84672">MTSTSALRRAVALGSAVALGLAGLAATVPAAAAPDPSTPAPPASEPASAGWSPSVESWVTDLSADERLAAQPRIAWRAGADVGTGTIVVDPSRRYQTMTGFGASMTDSSAYVLSKLPAKARKKAMRELFSPTDGIGLSMLRQPMGASDFAVDKAYSYDDQPDGKTDPDLSDFSIAHDRAFILPRLREAYALNPRLSFMATPWSAPGWMKDSDSMITGSLLQKYEKAYAQYFVKFVKAYRRAGIPTDFISMQNEPLYEPANYPGMGVMPDQQARFIGRQLAPALDAAGLRRTKILAYDHNWDVPDYPEAVYQDARAGRVTTGTAWHCYGGDVIAQSVSHNDYPHAQAFETECSGGEWQGSDEDAFKQTMDSVINVPRNWGQSVVLWNLALDQDNGPFIGGCETCRGVVTTHSDGTVTKNLEFWALGQASRFVRPGAIRVGSSSLVSGAETGVRNVAFRNPDGSLVMIAHNSSDRAQSFDVAVGDRHFAATLAAGAAATYRWTAPARVSTAADLGWVDLDFGRGPKGTPTGRLVQSVGADVVSQLSQVKLGDRWLAYSLPYGAELQSSGTATTLSRRNWTFTSSGTQPVDGETYANLTDDDLSTRWSSGTGQSVGMSLTLDLGQQQTFSQISLNSGTSAGDYLRRYIAQVSDDKTTWRDVAQGPGRTGEMIIALPPTTARYVRLVSDASSGSWWSIHELNLRNAPAADTGVRPGRQLIGDSDRLGDGSAVQGYYNAGSRDASVPWPVDGFGYTYRLPPRAAVTFVVLRGEVDADLAPRTAVPDRSRHGER</sequence>
<dbReference type="SUPFAM" id="SSF51011">
    <property type="entry name" value="Glycosyl hydrolase domain"/>
    <property type="match status" value="1"/>
</dbReference>
<evidence type="ECO:0000313" key="9">
    <source>
        <dbReference type="Proteomes" id="UP001501490"/>
    </source>
</evidence>
<dbReference type="Pfam" id="PF17189">
    <property type="entry name" value="Glyco_hydro_30C"/>
    <property type="match status" value="1"/>
</dbReference>
<reference evidence="9" key="1">
    <citation type="journal article" date="2019" name="Int. J. Syst. Evol. Microbiol.">
        <title>The Global Catalogue of Microorganisms (GCM) 10K type strain sequencing project: providing services to taxonomists for standard genome sequencing and annotation.</title>
        <authorList>
            <consortium name="The Broad Institute Genomics Platform"/>
            <consortium name="The Broad Institute Genome Sequencing Center for Infectious Disease"/>
            <person name="Wu L."/>
            <person name="Ma J."/>
        </authorList>
    </citation>
    <scope>NUCLEOTIDE SEQUENCE [LARGE SCALE GENOMIC DNA]</scope>
    <source>
        <strain evidence="9">JCM 16929</strain>
    </source>
</reference>
<keyword evidence="3 4" id="KW-0378">Hydrolase</keyword>
<dbReference type="InterPro" id="IPR033452">
    <property type="entry name" value="GH30_C"/>
</dbReference>
<dbReference type="PANTHER" id="PTHR11069">
    <property type="entry name" value="GLUCOSYLCERAMIDASE"/>
    <property type="match status" value="1"/>
</dbReference>
<feature type="signal peptide" evidence="6">
    <location>
        <begin position="1"/>
        <end position="32"/>
    </location>
</feature>
<dbReference type="Gene3D" id="2.60.120.260">
    <property type="entry name" value="Galactose-binding domain-like"/>
    <property type="match status" value="1"/>
</dbReference>
<dbReference type="Pfam" id="PF00754">
    <property type="entry name" value="F5_F8_type_C"/>
    <property type="match status" value="1"/>
</dbReference>
<name>A0ABP7AQS3_9ACTN</name>
<dbReference type="InterPro" id="IPR006311">
    <property type="entry name" value="TAT_signal"/>
</dbReference>
<keyword evidence="4" id="KW-0326">Glycosidase</keyword>
<feature type="region of interest" description="Disordered" evidence="5">
    <location>
        <begin position="31"/>
        <end position="52"/>
    </location>
</feature>
<protein>
    <recommendedName>
        <fullName evidence="7">F5/8 type C domain-containing protein</fullName>
    </recommendedName>
</protein>
<evidence type="ECO:0000256" key="3">
    <source>
        <dbReference type="ARBA" id="ARBA00022801"/>
    </source>
</evidence>
<dbReference type="EMBL" id="BAABAB010000049">
    <property type="protein sequence ID" value="GAA3638431.1"/>
    <property type="molecule type" value="Genomic_DNA"/>
</dbReference>
<comment type="caution">
    <text evidence="8">The sequence shown here is derived from an EMBL/GenBank/DDBJ whole genome shotgun (WGS) entry which is preliminary data.</text>
</comment>
<dbReference type="PRINTS" id="PR00843">
    <property type="entry name" value="GLHYDRLASE30"/>
</dbReference>
<keyword evidence="2 6" id="KW-0732">Signal</keyword>
<evidence type="ECO:0000256" key="2">
    <source>
        <dbReference type="ARBA" id="ARBA00022729"/>
    </source>
</evidence>
<dbReference type="RefSeq" id="WP_344809019.1">
    <property type="nucleotide sequence ID" value="NZ_BAABAB010000049.1"/>
</dbReference>
<gene>
    <name evidence="8" type="ORF">GCM10022236_46060</name>
</gene>
<dbReference type="InterPro" id="IPR000421">
    <property type="entry name" value="FA58C"/>
</dbReference>
<proteinExistence type="inferred from homology"/>
<feature type="chain" id="PRO_5045627860" description="F5/8 type C domain-containing protein" evidence="6">
    <location>
        <begin position="33"/>
        <end position="788"/>
    </location>
</feature>
<dbReference type="Gene3D" id="3.20.20.80">
    <property type="entry name" value="Glycosidases"/>
    <property type="match status" value="1"/>
</dbReference>
<dbReference type="PROSITE" id="PS51318">
    <property type="entry name" value="TAT"/>
    <property type="match status" value="1"/>
</dbReference>
<dbReference type="InterPro" id="IPR001139">
    <property type="entry name" value="Glyco_hydro_30"/>
</dbReference>
<dbReference type="SUPFAM" id="SSF49785">
    <property type="entry name" value="Galactose-binding domain-like"/>
    <property type="match status" value="1"/>
</dbReference>
<dbReference type="Pfam" id="PF02055">
    <property type="entry name" value="Glyco_hydro_30"/>
    <property type="match status" value="1"/>
</dbReference>
<keyword evidence="9" id="KW-1185">Reference proteome</keyword>
<feature type="domain" description="F5/8 type C" evidence="7">
    <location>
        <begin position="561"/>
        <end position="702"/>
    </location>
</feature>
<evidence type="ECO:0000256" key="6">
    <source>
        <dbReference type="SAM" id="SignalP"/>
    </source>
</evidence>
<dbReference type="PANTHER" id="PTHR11069:SF23">
    <property type="entry name" value="LYSOSOMAL ACID GLUCOSYLCERAMIDASE"/>
    <property type="match status" value="1"/>
</dbReference>
<evidence type="ECO:0000256" key="1">
    <source>
        <dbReference type="ARBA" id="ARBA00005382"/>
    </source>
</evidence>
<evidence type="ECO:0000256" key="5">
    <source>
        <dbReference type="SAM" id="MobiDB-lite"/>
    </source>
</evidence>
<dbReference type="SUPFAM" id="SSF51445">
    <property type="entry name" value="(Trans)glycosidases"/>
    <property type="match status" value="1"/>
</dbReference>
<accession>A0ABP7AQS3</accession>
<comment type="similarity">
    <text evidence="1 4">Belongs to the glycosyl hydrolase 30 family.</text>
</comment>
<evidence type="ECO:0000313" key="8">
    <source>
        <dbReference type="EMBL" id="GAA3638431.1"/>
    </source>
</evidence>
<dbReference type="InterPro" id="IPR017853">
    <property type="entry name" value="GH"/>
</dbReference>
<evidence type="ECO:0000259" key="7">
    <source>
        <dbReference type="PROSITE" id="PS50022"/>
    </source>
</evidence>
<dbReference type="PROSITE" id="PS50022">
    <property type="entry name" value="FA58C_3"/>
    <property type="match status" value="1"/>
</dbReference>
<dbReference type="Gene3D" id="2.60.40.1180">
    <property type="entry name" value="Golgi alpha-mannosidase II"/>
    <property type="match status" value="1"/>
</dbReference>
<dbReference type="InterPro" id="IPR008979">
    <property type="entry name" value="Galactose-bd-like_sf"/>
</dbReference>